<accession>A0ABQ9IPF8</accession>
<comment type="caution">
    <text evidence="2">The sequence shown here is derived from an EMBL/GenBank/DDBJ whole genome shotgun (WGS) entry which is preliminary data.</text>
</comment>
<feature type="region of interest" description="Disordered" evidence="1">
    <location>
        <begin position="375"/>
        <end position="395"/>
    </location>
</feature>
<evidence type="ECO:0000256" key="1">
    <source>
        <dbReference type="SAM" id="MobiDB-lite"/>
    </source>
</evidence>
<proteinExistence type="predicted"/>
<evidence type="ECO:0000313" key="3">
    <source>
        <dbReference type="Proteomes" id="UP001159363"/>
    </source>
</evidence>
<keyword evidence="3" id="KW-1185">Reference proteome</keyword>
<dbReference type="Proteomes" id="UP001159363">
    <property type="component" value="Chromosome 1"/>
</dbReference>
<gene>
    <name evidence="2" type="ORF">PR048_003566</name>
</gene>
<dbReference type="EMBL" id="JARBHB010000001">
    <property type="protein sequence ID" value="KAJ8898206.1"/>
    <property type="molecule type" value="Genomic_DNA"/>
</dbReference>
<name>A0ABQ9IPF8_9NEOP</name>
<protein>
    <submittedName>
        <fullName evidence="2">Uncharacterized protein</fullName>
    </submittedName>
</protein>
<feature type="region of interest" description="Disordered" evidence="1">
    <location>
        <begin position="1"/>
        <end position="43"/>
    </location>
</feature>
<organism evidence="2 3">
    <name type="scientific">Dryococelus australis</name>
    <dbReference type="NCBI Taxonomy" id="614101"/>
    <lineage>
        <taxon>Eukaryota</taxon>
        <taxon>Metazoa</taxon>
        <taxon>Ecdysozoa</taxon>
        <taxon>Arthropoda</taxon>
        <taxon>Hexapoda</taxon>
        <taxon>Insecta</taxon>
        <taxon>Pterygota</taxon>
        <taxon>Neoptera</taxon>
        <taxon>Polyneoptera</taxon>
        <taxon>Phasmatodea</taxon>
        <taxon>Verophasmatodea</taxon>
        <taxon>Anareolatae</taxon>
        <taxon>Phasmatidae</taxon>
        <taxon>Eurycanthinae</taxon>
        <taxon>Dryococelus</taxon>
    </lineage>
</organism>
<reference evidence="2 3" key="1">
    <citation type="submission" date="2023-02" db="EMBL/GenBank/DDBJ databases">
        <title>LHISI_Scaffold_Assembly.</title>
        <authorList>
            <person name="Stuart O.P."/>
            <person name="Cleave R."/>
            <person name="Magrath M.J.L."/>
            <person name="Mikheyev A.S."/>
        </authorList>
    </citation>
    <scope>NUCLEOTIDE SEQUENCE [LARGE SCALE GENOMIC DNA]</scope>
    <source>
        <strain evidence="2">Daus_M_001</strain>
        <tissue evidence="2">Leg muscle</tissue>
    </source>
</reference>
<evidence type="ECO:0000313" key="2">
    <source>
        <dbReference type="EMBL" id="KAJ8898206.1"/>
    </source>
</evidence>
<sequence>MGQPRNAKAKGNGRSLWKPARPVASSGTIPDPAGNRNPVRLGGKRGSLLLKGVFARLGPEKRGSDKEDKHTLIKCPIVPMRKALNWRAAFAYGTLFFISGKYEAGPRWLSGQTARLPPGEPGSIPGRVTPRFLHVRIVPDDTADWPVFSGCPVFPALSFRADSTLSSEDGGKLRWRNVLGRKSRLWENDVAGPLNRLHGPTAHQCHHDATREDGREVTLMFTNELTGKHTGNRRKIASHCSKVPAYLQLSSAFEAEPRGRDNGESATHIKYAIAAKHKVLNCRAVFSSLCVYLWYFQRRPYNFVGGNSVGRGRADERAAVCYLSSAAMARHTIASFLSTIVCVEQCSVVQCWAVQLHHASPLVEDGVGGRNVRAREAGSAPRKPYRQLQRQDEPAREPERFAVNFNSNRRPPRTMIVSLTWVPVPYNVLSVVGVVLNHPVISAAKFDLPVASSQVRVLASDAASYGLFALSIVCMGRRNILEVELQQGFRKVRSNREWTMPQQYVSRKLLARSPTCEVDAGRPAQGRGDAAVVHRDRRKQTARALVYRTSERSISLSPPPSSRLRGRSGVMVRPVACHLGEPGSIPGEVTTGFPHAIIVPHDTTNRLMRAIKVNMERRLNEGTGEMGDSRENPPTGIVRHDSHLRKSGDPAWD</sequence>
<feature type="region of interest" description="Disordered" evidence="1">
    <location>
        <begin position="618"/>
        <end position="653"/>
    </location>
</feature>
<feature type="compositionally biased region" description="Basic and acidic residues" evidence="1">
    <location>
        <begin position="638"/>
        <end position="653"/>
    </location>
</feature>